<feature type="transmembrane region" description="Helical" evidence="1">
    <location>
        <begin position="224"/>
        <end position="247"/>
    </location>
</feature>
<sequence>MKKLLVSFLLGLTVFFSFAPNLSTAKADTTWYNQSFQQWYGKVYDPSNPGEIFGERYAAAQVQWIVYSLFSFLINSVTGPENSGLIQCFVSNVADATVCMDQLKDLLDAKKGQGQAPAPVIAKANPQQNFWSLVFASDRPISGIAYVKEKIDKLNVVTVVQAQSVGVGFSALKPIQGMWMGFRNVSFGLFVIVAIVFAFMIMFRVKLSPQTVVSVQSALPKITISIILVTFSYAIAGFLIDLMYVAIGLVSLIGTQIINASGDGNSSATVWFNLLTLGQPAGFDIQMGAFGLLVLYLMLFCLASIFLLMLNVGAIGSAIVAMLAAIFVGVAIASGVWAILLIVAIIAAIIMYIIVLWMLFRILWGLLRAFTNVLLLTILAPIQLTLGTIVPSLGFGSWVRSYVSNLAVFVVTGALILFSYIFVAMGIRIGLESNVIEWLFGGGATGSLLGLVGQAVGENINAWPPLLGASGNAGVGLLMVIVSFVIFTLIPKANDIIQSLLSGKPFAYGSGIGEIAGAAGATLGTAGGLARSARESGVLTGHTGAERWAKGIETISGLVRRR</sequence>
<keyword evidence="1" id="KW-0812">Transmembrane</keyword>
<comment type="caution">
    <text evidence="3">The sequence shown here is derived from an EMBL/GenBank/DDBJ whole genome shotgun (WGS) entry which is preliminary data.</text>
</comment>
<dbReference type="EMBL" id="MGIL01000020">
    <property type="protein sequence ID" value="OGM87903.1"/>
    <property type="molecule type" value="Genomic_DNA"/>
</dbReference>
<accession>A0A1F8DH32</accession>
<feature type="transmembrane region" description="Helical" evidence="1">
    <location>
        <begin position="315"/>
        <end position="333"/>
    </location>
</feature>
<evidence type="ECO:0000256" key="1">
    <source>
        <dbReference type="SAM" id="Phobius"/>
    </source>
</evidence>
<evidence type="ECO:0000256" key="2">
    <source>
        <dbReference type="SAM" id="SignalP"/>
    </source>
</evidence>
<feature type="transmembrane region" description="Helical" evidence="1">
    <location>
        <begin position="435"/>
        <end position="457"/>
    </location>
</feature>
<feature type="transmembrane region" description="Helical" evidence="1">
    <location>
        <begin position="285"/>
        <end position="308"/>
    </location>
</feature>
<feature type="transmembrane region" description="Helical" evidence="1">
    <location>
        <begin position="372"/>
        <end position="390"/>
    </location>
</feature>
<evidence type="ECO:0008006" key="5">
    <source>
        <dbReference type="Google" id="ProtNLM"/>
    </source>
</evidence>
<keyword evidence="1" id="KW-0472">Membrane</keyword>
<feature type="transmembrane region" description="Helical" evidence="1">
    <location>
        <begin position="402"/>
        <end position="423"/>
    </location>
</feature>
<organism evidence="3 4">
    <name type="scientific">Candidatus Woesebacteria bacterium RIFOXYD1_FULL_43_18</name>
    <dbReference type="NCBI Taxonomy" id="1802551"/>
    <lineage>
        <taxon>Bacteria</taxon>
        <taxon>Candidatus Woeseibacteriota</taxon>
    </lineage>
</organism>
<feature type="chain" id="PRO_5009535152" description="Type IV secretion system protein" evidence="2">
    <location>
        <begin position="20"/>
        <end position="562"/>
    </location>
</feature>
<evidence type="ECO:0000313" key="4">
    <source>
        <dbReference type="Proteomes" id="UP000177596"/>
    </source>
</evidence>
<feature type="transmembrane region" description="Helical" evidence="1">
    <location>
        <begin position="339"/>
        <end position="360"/>
    </location>
</feature>
<dbReference type="Proteomes" id="UP000177596">
    <property type="component" value="Unassembled WGS sequence"/>
</dbReference>
<proteinExistence type="predicted"/>
<feature type="signal peptide" evidence="2">
    <location>
        <begin position="1"/>
        <end position="19"/>
    </location>
</feature>
<keyword evidence="1" id="KW-1133">Transmembrane helix</keyword>
<reference evidence="3 4" key="1">
    <citation type="journal article" date="2016" name="Nat. Commun.">
        <title>Thousands of microbial genomes shed light on interconnected biogeochemical processes in an aquifer system.</title>
        <authorList>
            <person name="Anantharaman K."/>
            <person name="Brown C.T."/>
            <person name="Hug L.A."/>
            <person name="Sharon I."/>
            <person name="Castelle C.J."/>
            <person name="Probst A.J."/>
            <person name="Thomas B.C."/>
            <person name="Singh A."/>
            <person name="Wilkins M.J."/>
            <person name="Karaoz U."/>
            <person name="Brodie E.L."/>
            <person name="Williams K.H."/>
            <person name="Hubbard S.S."/>
            <person name="Banfield J.F."/>
        </authorList>
    </citation>
    <scope>NUCLEOTIDE SEQUENCE [LARGE SCALE GENOMIC DNA]</scope>
</reference>
<keyword evidence="2" id="KW-0732">Signal</keyword>
<name>A0A1F8DH32_9BACT</name>
<evidence type="ECO:0000313" key="3">
    <source>
        <dbReference type="EMBL" id="OGM87903.1"/>
    </source>
</evidence>
<gene>
    <name evidence="3" type="ORF">A2573_01725</name>
</gene>
<feature type="transmembrane region" description="Helical" evidence="1">
    <location>
        <begin position="469"/>
        <end position="490"/>
    </location>
</feature>
<feature type="transmembrane region" description="Helical" evidence="1">
    <location>
        <begin position="185"/>
        <end position="203"/>
    </location>
</feature>
<protein>
    <recommendedName>
        <fullName evidence="5">Type IV secretion system protein</fullName>
    </recommendedName>
</protein>
<dbReference type="AlphaFoldDB" id="A0A1F8DH32"/>